<dbReference type="Proteomes" id="UP000198287">
    <property type="component" value="Unassembled WGS sequence"/>
</dbReference>
<dbReference type="AlphaFoldDB" id="A0A226DAS7"/>
<name>A0A226DAS7_FOLCA</name>
<reference evidence="1 2" key="1">
    <citation type="submission" date="2015-12" db="EMBL/GenBank/DDBJ databases">
        <title>The genome of Folsomia candida.</title>
        <authorList>
            <person name="Faddeeva A."/>
            <person name="Derks M.F."/>
            <person name="Anvar Y."/>
            <person name="Smit S."/>
            <person name="Van Straalen N."/>
            <person name="Roelofs D."/>
        </authorList>
    </citation>
    <scope>NUCLEOTIDE SEQUENCE [LARGE SCALE GENOMIC DNA]</scope>
    <source>
        <strain evidence="1 2">VU population</strain>
        <tissue evidence="1">Whole body</tissue>
    </source>
</reference>
<protein>
    <submittedName>
        <fullName evidence="1">Uncharacterized protein</fullName>
    </submittedName>
</protein>
<evidence type="ECO:0000313" key="1">
    <source>
        <dbReference type="EMBL" id="OXA42642.1"/>
    </source>
</evidence>
<sequence length="217" mass="23765">MGIKVSLPVIVNYLRIDVWPAPAAVNSTVEQHGEIIIYNIPRDIVTLLPLSPRASSGGGMQIMCAAECVGSSERAEVVHAFVDPPGVGWLVGGGGDGPFGSIASEKSFLRSGCHMWIVNLLEMRHYSFLSPYLLGHTATPPPLPHLSLSLSLWPQVEWMIITMHDASNALIYEVEWVMRGRAFGVSTTEIHLESKQGTSRNQNRLVSPTQILKTLRI</sequence>
<organism evidence="1 2">
    <name type="scientific">Folsomia candida</name>
    <name type="common">Springtail</name>
    <dbReference type="NCBI Taxonomy" id="158441"/>
    <lineage>
        <taxon>Eukaryota</taxon>
        <taxon>Metazoa</taxon>
        <taxon>Ecdysozoa</taxon>
        <taxon>Arthropoda</taxon>
        <taxon>Hexapoda</taxon>
        <taxon>Collembola</taxon>
        <taxon>Entomobryomorpha</taxon>
        <taxon>Isotomoidea</taxon>
        <taxon>Isotomidae</taxon>
        <taxon>Proisotominae</taxon>
        <taxon>Folsomia</taxon>
    </lineage>
</organism>
<gene>
    <name evidence="1" type="ORF">Fcan01_22648</name>
</gene>
<evidence type="ECO:0000313" key="2">
    <source>
        <dbReference type="Proteomes" id="UP000198287"/>
    </source>
</evidence>
<dbReference type="EMBL" id="LNIX01000025">
    <property type="protein sequence ID" value="OXA42642.1"/>
    <property type="molecule type" value="Genomic_DNA"/>
</dbReference>
<comment type="caution">
    <text evidence="1">The sequence shown here is derived from an EMBL/GenBank/DDBJ whole genome shotgun (WGS) entry which is preliminary data.</text>
</comment>
<proteinExistence type="predicted"/>
<accession>A0A226DAS7</accession>
<keyword evidence="2" id="KW-1185">Reference proteome</keyword>